<evidence type="ECO:0000256" key="5">
    <source>
        <dbReference type="RuleBase" id="RU004187"/>
    </source>
</evidence>
<dbReference type="NCBIfam" id="NF041082">
    <property type="entry name" value="thermosome_alpha"/>
    <property type="match status" value="1"/>
</dbReference>
<evidence type="ECO:0000256" key="2">
    <source>
        <dbReference type="ARBA" id="ARBA00022741"/>
    </source>
</evidence>
<dbReference type="PROSITE" id="PS00750">
    <property type="entry name" value="TCP1_1"/>
    <property type="match status" value="1"/>
</dbReference>
<dbReference type="InterPro" id="IPR002423">
    <property type="entry name" value="Cpn60/GroEL/TCP-1"/>
</dbReference>
<dbReference type="SUPFAM" id="SSF54849">
    <property type="entry name" value="GroEL-intermediate domain like"/>
    <property type="match status" value="1"/>
</dbReference>
<accession>A0A150ILL8</accession>
<dbReference type="InterPro" id="IPR027410">
    <property type="entry name" value="TCP-1-like_intermed_sf"/>
</dbReference>
<dbReference type="GO" id="GO:0016887">
    <property type="term" value="F:ATP hydrolysis activity"/>
    <property type="evidence" value="ECO:0007669"/>
    <property type="project" value="InterPro"/>
</dbReference>
<keyword evidence="2 5" id="KW-0547">Nucleotide-binding</keyword>
<dbReference type="GO" id="GO:0140662">
    <property type="term" value="F:ATP-dependent protein folding chaperone"/>
    <property type="evidence" value="ECO:0007669"/>
    <property type="project" value="InterPro"/>
</dbReference>
<dbReference type="NCBIfam" id="TIGR02339">
    <property type="entry name" value="thermosome_arch"/>
    <property type="match status" value="1"/>
</dbReference>
<dbReference type="Gene3D" id="3.50.7.10">
    <property type="entry name" value="GroEL"/>
    <property type="match status" value="1"/>
</dbReference>
<dbReference type="AlphaFoldDB" id="A0A150ILL8"/>
<keyword evidence="4 5" id="KW-0143">Chaperone</keyword>
<dbReference type="PRINTS" id="PR00304">
    <property type="entry name" value="TCOMPLEXTCP1"/>
</dbReference>
<organism evidence="6 7">
    <name type="scientific">Candidatus Methanofastidiosum methylothiophilum</name>
    <dbReference type="NCBI Taxonomy" id="1705564"/>
    <lineage>
        <taxon>Archaea</taxon>
        <taxon>Methanobacteriati</taxon>
        <taxon>Methanobacteriota</taxon>
        <taxon>Stenosarchaea group</taxon>
        <taxon>Candidatus Methanofastidiosia</taxon>
        <taxon>Candidatus Methanofastidiosales</taxon>
        <taxon>Candidatus Methanofastidiosaceae</taxon>
        <taxon>Candidatus Methanofastidiosum</taxon>
    </lineage>
</organism>
<dbReference type="Pfam" id="PF00118">
    <property type="entry name" value="Cpn60_TCP1"/>
    <property type="match status" value="1"/>
</dbReference>
<dbReference type="InterPro" id="IPR012714">
    <property type="entry name" value="Thermosome_arc"/>
</dbReference>
<gene>
    <name evidence="6" type="primary">thsA</name>
    <name evidence="6" type="ORF">APG10_00431</name>
</gene>
<dbReference type="PROSITE" id="PS00995">
    <property type="entry name" value="TCP1_3"/>
    <property type="match status" value="1"/>
</dbReference>
<dbReference type="InterPro" id="IPR053374">
    <property type="entry name" value="TCP-1_chaperonin"/>
</dbReference>
<dbReference type="InterPro" id="IPR027413">
    <property type="entry name" value="GROEL-like_equatorial_sf"/>
</dbReference>
<protein>
    <submittedName>
        <fullName evidence="6">Thermosome subunit alpha</fullName>
    </submittedName>
</protein>
<evidence type="ECO:0000256" key="3">
    <source>
        <dbReference type="ARBA" id="ARBA00022840"/>
    </source>
</evidence>
<dbReference type="InterPro" id="IPR054827">
    <property type="entry name" value="thermosome_alpha"/>
</dbReference>
<reference evidence="6 7" key="1">
    <citation type="journal article" date="2016" name="ISME J.">
        <title>Chasing the elusive Euryarchaeota class WSA2: genomes reveal a uniquely fastidious methyl-reducing methanogen.</title>
        <authorList>
            <person name="Nobu M.K."/>
            <person name="Narihiro T."/>
            <person name="Kuroda K."/>
            <person name="Mei R."/>
            <person name="Liu W.T."/>
        </authorList>
    </citation>
    <scope>NUCLEOTIDE SEQUENCE [LARGE SCALE GENOMIC DNA]</scope>
    <source>
        <strain evidence="6">B03fssc0709_Meth_Bin005</strain>
    </source>
</reference>
<dbReference type="PANTHER" id="PTHR11353">
    <property type="entry name" value="CHAPERONIN"/>
    <property type="match status" value="1"/>
</dbReference>
<dbReference type="Gene3D" id="1.10.560.10">
    <property type="entry name" value="GroEL-like equatorial domain"/>
    <property type="match status" value="1"/>
</dbReference>
<evidence type="ECO:0000313" key="6">
    <source>
        <dbReference type="EMBL" id="KYC45911.1"/>
    </source>
</evidence>
<comment type="caution">
    <text evidence="6">The sequence shown here is derived from an EMBL/GenBank/DDBJ whole genome shotgun (WGS) entry which is preliminary data.</text>
</comment>
<evidence type="ECO:0000313" key="7">
    <source>
        <dbReference type="Proteomes" id="UP000092401"/>
    </source>
</evidence>
<dbReference type="InterPro" id="IPR017998">
    <property type="entry name" value="Chaperone_TCP-1"/>
</dbReference>
<dbReference type="GO" id="GO:0005524">
    <property type="term" value="F:ATP binding"/>
    <property type="evidence" value="ECO:0007669"/>
    <property type="project" value="UniProtKB-KW"/>
</dbReference>
<dbReference type="InterPro" id="IPR002194">
    <property type="entry name" value="Chaperonin_TCP-1_CS"/>
</dbReference>
<sequence length="563" mass="60815">MDSALFKTINIHLKIKGDNMANIKQPMGIQPEGSQRYTGKDALRMNIMAGKIVAEIIKTTLGPRGMDKMLVEYTGDVMITNDGATILNKIDISHPAAKMIVEVARTQDQEVGDGTTTAVVLAGELLKKAEGLLDQDVHVSTITNGYNIATEKAIEILKELGEKITIDNEKILLEVAKTSMTGKAAEKSIEKLAKIAVDAVKIATSTEDGINSVSKNDIKITIKEGGGLEDSAIVKGLLVDENRASDSMPQKIKNAKIAILTNSIEVKKTGIDAKIRITSPENMQAFLDQEEFMLKRMIDRITNAGANVVICQKSIDETALHFLSKAGVYALKSVSEKEIKKISKVTGARIVNMALDLEPSDLGKAELVEERKVSDEYMTFIEGCQDPKAASILVRGGTKQFVETVERALDDAIGVLIAVVKEGIICTGAGSTEMEIAKRLSVFANTLKGREQLAVKAFAEALEGVPKAIAENSGLDMIDILVNLRAAHNKDNSKNMGINIKNGKIEDMLKAGVVEPLKLKEQAIKSASESAVMILRIDDVLAGRELAKSEANRGMTRAAQDMM</sequence>
<dbReference type="GO" id="GO:0051082">
    <property type="term" value="F:unfolded protein binding"/>
    <property type="evidence" value="ECO:0007669"/>
    <property type="project" value="InterPro"/>
</dbReference>
<evidence type="ECO:0000256" key="1">
    <source>
        <dbReference type="ARBA" id="ARBA00008020"/>
    </source>
</evidence>
<dbReference type="Proteomes" id="UP000092401">
    <property type="component" value="Unassembled WGS sequence"/>
</dbReference>
<dbReference type="NCBIfam" id="NF041083">
    <property type="entry name" value="thermosome_beta"/>
    <property type="match status" value="1"/>
</dbReference>
<keyword evidence="3 5" id="KW-0067">ATP-binding</keyword>
<proteinExistence type="inferred from homology"/>
<comment type="similarity">
    <text evidence="1 5">Belongs to the TCP-1 chaperonin family.</text>
</comment>
<dbReference type="Gene3D" id="3.30.260.10">
    <property type="entry name" value="TCP-1-like chaperonin intermediate domain"/>
    <property type="match status" value="1"/>
</dbReference>
<name>A0A150ILL8_9EURY</name>
<dbReference type="InterPro" id="IPR027409">
    <property type="entry name" value="GroEL-like_apical_dom_sf"/>
</dbReference>
<evidence type="ECO:0000256" key="4">
    <source>
        <dbReference type="ARBA" id="ARBA00023186"/>
    </source>
</evidence>
<dbReference type="PROSITE" id="PS00751">
    <property type="entry name" value="TCP1_2"/>
    <property type="match status" value="1"/>
</dbReference>
<dbReference type="SUPFAM" id="SSF52029">
    <property type="entry name" value="GroEL apical domain-like"/>
    <property type="match status" value="1"/>
</dbReference>
<dbReference type="PATRIC" id="fig|1706436.3.peg.435"/>
<dbReference type="EMBL" id="LNGE01000008">
    <property type="protein sequence ID" value="KYC45911.1"/>
    <property type="molecule type" value="Genomic_DNA"/>
</dbReference>
<dbReference type="SUPFAM" id="SSF48592">
    <property type="entry name" value="GroEL equatorial domain-like"/>
    <property type="match status" value="1"/>
</dbReference>